<dbReference type="InterPro" id="IPR010559">
    <property type="entry name" value="Sig_transdc_His_kin_internal"/>
</dbReference>
<comment type="caution">
    <text evidence="7">The sequence shown here is derived from an EMBL/GenBank/DDBJ whole genome shotgun (WGS) entry which is preliminary data.</text>
</comment>
<dbReference type="Proteomes" id="UP000579281">
    <property type="component" value="Unassembled WGS sequence"/>
</dbReference>
<evidence type="ECO:0000259" key="6">
    <source>
        <dbReference type="PROSITE" id="PS50109"/>
    </source>
</evidence>
<feature type="domain" description="Histidine kinase" evidence="6">
    <location>
        <begin position="212"/>
        <end position="408"/>
    </location>
</feature>
<keyword evidence="4" id="KW-0902">Two-component regulatory system</keyword>
<dbReference type="PRINTS" id="PR00344">
    <property type="entry name" value="BCTRLSENSOR"/>
</dbReference>
<accession>A0A841L3A0</accession>
<keyword evidence="3 7" id="KW-0808">Transferase</keyword>
<organism evidence="7 8">
    <name type="scientific">Anaerosolibacter carboniphilus</name>
    <dbReference type="NCBI Taxonomy" id="1417629"/>
    <lineage>
        <taxon>Bacteria</taxon>
        <taxon>Bacillati</taxon>
        <taxon>Bacillota</taxon>
        <taxon>Clostridia</taxon>
        <taxon>Peptostreptococcales</taxon>
        <taxon>Thermotaleaceae</taxon>
        <taxon>Anaerosolibacter</taxon>
    </lineage>
</organism>
<dbReference type="SMART" id="SM00387">
    <property type="entry name" value="HATPase_c"/>
    <property type="match status" value="1"/>
</dbReference>
<name>A0A841L3A0_9FIRM</name>
<protein>
    <recommendedName>
        <fullName evidence="2">histidine kinase</fullName>
        <ecNumber evidence="2">2.7.13.3</ecNumber>
    </recommendedName>
</protein>
<dbReference type="RefSeq" id="WP_184312121.1">
    <property type="nucleotide sequence ID" value="NZ_JACHEN010000026.1"/>
</dbReference>
<dbReference type="PANTHER" id="PTHR34220">
    <property type="entry name" value="SENSOR HISTIDINE KINASE YPDA"/>
    <property type="match status" value="1"/>
</dbReference>
<dbReference type="PROSITE" id="PS50109">
    <property type="entry name" value="HIS_KIN"/>
    <property type="match status" value="1"/>
</dbReference>
<dbReference type="EMBL" id="JACHEN010000026">
    <property type="protein sequence ID" value="MBB6217622.1"/>
    <property type="molecule type" value="Genomic_DNA"/>
</dbReference>
<sequence>MEIVHLRDIIDVEILQEIQDRFSEATGIAAVTVDFRGKPITKYSKFSRFCSLIRENGRCRDACYQSDAHGGLEAARREEPYIYRCHTGLVDFAIPITVNGQYMGSIMAGQAKIEESELNRLDQIVKEVPGWKDKEEIKAAYDEIPVISYDKIVGAARMMFLVSNYMVEKDMMNLMQEELNAKNLKLMEQVKARAELERALKDTEIKALQSQINPHFLFNVLNTVGRLALIEKAPKTQEIVYALAELLRYILKNINQMVKLEDEIAHIERYLKIQSVRFGDRIQFMLDIPESIRNICVPSMILQTLVENAINHGLEPKEEPGTIKIIGYTLEDDAVIEIIDDGVGMSKDRLHMIQDEYLDMGAISDSTGIGINNVNKRLIYHYGPEYKIKIKSKPNVGTTVKVRIPMKINARRVAHVQSAIGR</sequence>
<feature type="coiled-coil region" evidence="5">
    <location>
        <begin position="186"/>
        <end position="213"/>
    </location>
</feature>
<comment type="catalytic activity">
    <reaction evidence="1">
        <text>ATP + protein L-histidine = ADP + protein N-phospho-L-histidine.</text>
        <dbReference type="EC" id="2.7.13.3"/>
    </reaction>
</comment>
<evidence type="ECO:0000313" key="8">
    <source>
        <dbReference type="Proteomes" id="UP000579281"/>
    </source>
</evidence>
<dbReference type="InterPro" id="IPR018771">
    <property type="entry name" value="PocR_dom"/>
</dbReference>
<reference evidence="7 8" key="1">
    <citation type="submission" date="2020-08" db="EMBL/GenBank/DDBJ databases">
        <title>Genomic Encyclopedia of Type Strains, Phase IV (KMG-IV): sequencing the most valuable type-strain genomes for metagenomic binning, comparative biology and taxonomic classification.</title>
        <authorList>
            <person name="Goeker M."/>
        </authorList>
    </citation>
    <scope>NUCLEOTIDE SEQUENCE [LARGE SCALE GENOMIC DNA]</scope>
    <source>
        <strain evidence="7 8">DSM 103526</strain>
    </source>
</reference>
<evidence type="ECO:0000256" key="5">
    <source>
        <dbReference type="SAM" id="Coils"/>
    </source>
</evidence>
<evidence type="ECO:0000256" key="3">
    <source>
        <dbReference type="ARBA" id="ARBA00022777"/>
    </source>
</evidence>
<dbReference type="Pfam" id="PF10114">
    <property type="entry name" value="PocR"/>
    <property type="match status" value="1"/>
</dbReference>
<dbReference type="Gene3D" id="3.30.565.10">
    <property type="entry name" value="Histidine kinase-like ATPase, C-terminal domain"/>
    <property type="match status" value="1"/>
</dbReference>
<dbReference type="InterPro" id="IPR050640">
    <property type="entry name" value="Bact_2-comp_sensor_kinase"/>
</dbReference>
<keyword evidence="3 7" id="KW-0418">Kinase</keyword>
<evidence type="ECO:0000256" key="1">
    <source>
        <dbReference type="ARBA" id="ARBA00000085"/>
    </source>
</evidence>
<dbReference type="InterPro" id="IPR005467">
    <property type="entry name" value="His_kinase_dom"/>
</dbReference>
<dbReference type="InterPro" id="IPR036890">
    <property type="entry name" value="HATPase_C_sf"/>
</dbReference>
<keyword evidence="8" id="KW-1185">Reference proteome</keyword>
<dbReference type="Pfam" id="PF02518">
    <property type="entry name" value="HATPase_c"/>
    <property type="match status" value="1"/>
</dbReference>
<evidence type="ECO:0000256" key="2">
    <source>
        <dbReference type="ARBA" id="ARBA00012438"/>
    </source>
</evidence>
<dbReference type="GO" id="GO:0016020">
    <property type="term" value="C:membrane"/>
    <property type="evidence" value="ECO:0007669"/>
    <property type="project" value="InterPro"/>
</dbReference>
<dbReference type="InterPro" id="IPR004358">
    <property type="entry name" value="Sig_transdc_His_kin-like_C"/>
</dbReference>
<dbReference type="EC" id="2.7.13.3" evidence="2"/>
<evidence type="ECO:0000256" key="4">
    <source>
        <dbReference type="ARBA" id="ARBA00023012"/>
    </source>
</evidence>
<dbReference type="GO" id="GO:0000155">
    <property type="term" value="F:phosphorelay sensor kinase activity"/>
    <property type="evidence" value="ECO:0007669"/>
    <property type="project" value="InterPro"/>
</dbReference>
<gene>
    <name evidence="7" type="ORF">HNQ80_003745</name>
</gene>
<dbReference type="AlphaFoldDB" id="A0A841L3A0"/>
<dbReference type="InterPro" id="IPR003594">
    <property type="entry name" value="HATPase_dom"/>
</dbReference>
<dbReference type="Pfam" id="PF06580">
    <property type="entry name" value="His_kinase"/>
    <property type="match status" value="1"/>
</dbReference>
<proteinExistence type="predicted"/>
<dbReference type="SUPFAM" id="SSF55874">
    <property type="entry name" value="ATPase domain of HSP90 chaperone/DNA topoisomerase II/histidine kinase"/>
    <property type="match status" value="1"/>
</dbReference>
<evidence type="ECO:0000313" key="7">
    <source>
        <dbReference type="EMBL" id="MBB6217622.1"/>
    </source>
</evidence>
<dbReference type="PANTHER" id="PTHR34220:SF7">
    <property type="entry name" value="SENSOR HISTIDINE KINASE YPDA"/>
    <property type="match status" value="1"/>
</dbReference>
<keyword evidence="5" id="KW-0175">Coiled coil</keyword>